<proteinExistence type="predicted"/>
<accession>A0A2S8SNY4</accession>
<dbReference type="EMBL" id="NIGF01000031">
    <property type="protein sequence ID" value="PQV62503.1"/>
    <property type="molecule type" value="Genomic_DNA"/>
</dbReference>
<dbReference type="InParanoid" id="A0A2S8SNY4"/>
<organism evidence="1 2">
    <name type="scientific">Abditibacterium utsteinense</name>
    <dbReference type="NCBI Taxonomy" id="1960156"/>
    <lineage>
        <taxon>Bacteria</taxon>
        <taxon>Pseudomonadati</taxon>
        <taxon>Abditibacteriota</taxon>
        <taxon>Abditibacteriia</taxon>
        <taxon>Abditibacteriales</taxon>
        <taxon>Abditibacteriaceae</taxon>
        <taxon>Abditibacterium</taxon>
    </lineage>
</organism>
<reference evidence="1 2" key="1">
    <citation type="journal article" date="2018" name="Syst. Appl. Microbiol.">
        <title>Abditibacterium utsteinense sp. nov., the first cultivated member of candidate phylum FBP, isolated from ice-free Antarctic soil samples.</title>
        <authorList>
            <person name="Tahon G."/>
            <person name="Tytgat B."/>
            <person name="Lebbe L."/>
            <person name="Carlier A."/>
            <person name="Willems A."/>
        </authorList>
    </citation>
    <scope>NUCLEOTIDE SEQUENCE [LARGE SCALE GENOMIC DNA]</scope>
    <source>
        <strain evidence="1 2">LMG 29911</strain>
    </source>
</reference>
<comment type="caution">
    <text evidence="1">The sequence shown here is derived from an EMBL/GenBank/DDBJ whole genome shotgun (WGS) entry which is preliminary data.</text>
</comment>
<evidence type="ECO:0000313" key="2">
    <source>
        <dbReference type="Proteomes" id="UP000237684"/>
    </source>
</evidence>
<dbReference type="AlphaFoldDB" id="A0A2S8SNY4"/>
<name>A0A2S8SNY4_9BACT</name>
<gene>
    <name evidence="1" type="ORF">B1R32_13116</name>
</gene>
<evidence type="ECO:0000313" key="1">
    <source>
        <dbReference type="EMBL" id="PQV62503.1"/>
    </source>
</evidence>
<dbReference type="OrthoDB" id="9894327at2"/>
<sequence length="100" mass="11540">MNRPDALPREDIWRTYPKCATPLLPLRDFEIHKGSESPGVGADLWQFLLFGWWAFVLNYVEDLFTLGARQKRLADLKAEVLPGFPNSQVCPRCLEIKRLP</sequence>
<dbReference type="Proteomes" id="UP000237684">
    <property type="component" value="Unassembled WGS sequence"/>
</dbReference>
<protein>
    <submittedName>
        <fullName evidence="1">Uncharacterized protein</fullName>
    </submittedName>
</protein>
<dbReference type="RefSeq" id="WP_106381341.1">
    <property type="nucleotide sequence ID" value="NZ_NIGF01000031.1"/>
</dbReference>
<keyword evidence="2" id="KW-1185">Reference proteome</keyword>